<feature type="domain" description="Activator of Hsp90 ATPase homologue 1/2-like C-terminal" evidence="2">
    <location>
        <begin position="14"/>
        <end position="137"/>
    </location>
</feature>
<protein>
    <submittedName>
        <fullName evidence="3">SRPBCC domain-containing protein</fullName>
    </submittedName>
</protein>
<gene>
    <name evidence="3" type="ORF">ACHKAR_09250</name>
</gene>
<sequence>MTTKTTITIHTSIKAPIEKVWQLWSNPADITKWCTASPDWHTTRAENDLRTGGKFLSRMEAKDGSFGFDFSGVYDLVKTHEQMDYTLDDGRKVNITFAMQGNETTITQTFEPESENPIDMQRDGWQSILDSFKRYAEAQKG</sequence>
<dbReference type="Gene3D" id="3.30.530.20">
    <property type="match status" value="1"/>
</dbReference>
<dbReference type="RefSeq" id="WP_159579326.1">
    <property type="nucleotide sequence ID" value="NZ_JBIPKE010000015.1"/>
</dbReference>
<organism evidence="3 4">
    <name type="scientific">Marinoscillum luteum</name>
    <dbReference type="NCBI Taxonomy" id="861051"/>
    <lineage>
        <taxon>Bacteria</taxon>
        <taxon>Pseudomonadati</taxon>
        <taxon>Bacteroidota</taxon>
        <taxon>Cytophagia</taxon>
        <taxon>Cytophagales</taxon>
        <taxon>Reichenbachiellaceae</taxon>
        <taxon>Marinoscillum</taxon>
    </lineage>
</organism>
<dbReference type="EMBL" id="JBIPKE010000015">
    <property type="protein sequence ID" value="MFH6983624.1"/>
    <property type="molecule type" value="Genomic_DNA"/>
</dbReference>
<accession>A0ABW7N7Y7</accession>
<comment type="caution">
    <text evidence="3">The sequence shown here is derived from an EMBL/GenBank/DDBJ whole genome shotgun (WGS) entry which is preliminary data.</text>
</comment>
<evidence type="ECO:0000313" key="4">
    <source>
        <dbReference type="Proteomes" id="UP001610063"/>
    </source>
</evidence>
<reference evidence="3 4" key="1">
    <citation type="journal article" date="2013" name="Int. J. Syst. Evol. Microbiol.">
        <title>Marinoscillum luteum sp. nov., isolated from marine sediment.</title>
        <authorList>
            <person name="Cha I.T."/>
            <person name="Park S.J."/>
            <person name="Kim S.J."/>
            <person name="Kim J.G."/>
            <person name="Jung M.Y."/>
            <person name="Shin K.S."/>
            <person name="Kwon K.K."/>
            <person name="Yang S.H."/>
            <person name="Seo Y.S."/>
            <person name="Rhee S.K."/>
        </authorList>
    </citation>
    <scope>NUCLEOTIDE SEQUENCE [LARGE SCALE GENOMIC DNA]</scope>
    <source>
        <strain evidence="3 4">KCTC 23939</strain>
    </source>
</reference>
<evidence type="ECO:0000256" key="1">
    <source>
        <dbReference type="ARBA" id="ARBA00006817"/>
    </source>
</evidence>
<comment type="similarity">
    <text evidence="1">Belongs to the AHA1 family.</text>
</comment>
<dbReference type="InterPro" id="IPR013538">
    <property type="entry name" value="ASHA1/2-like_C"/>
</dbReference>
<proteinExistence type="inferred from homology"/>
<evidence type="ECO:0000313" key="3">
    <source>
        <dbReference type="EMBL" id="MFH6983624.1"/>
    </source>
</evidence>
<name>A0ABW7N7Y7_9BACT</name>
<evidence type="ECO:0000259" key="2">
    <source>
        <dbReference type="Pfam" id="PF08327"/>
    </source>
</evidence>
<dbReference type="SUPFAM" id="SSF55961">
    <property type="entry name" value="Bet v1-like"/>
    <property type="match status" value="1"/>
</dbReference>
<keyword evidence="4" id="KW-1185">Reference proteome</keyword>
<dbReference type="InterPro" id="IPR023393">
    <property type="entry name" value="START-like_dom_sf"/>
</dbReference>
<dbReference type="Proteomes" id="UP001610063">
    <property type="component" value="Unassembled WGS sequence"/>
</dbReference>
<dbReference type="Pfam" id="PF08327">
    <property type="entry name" value="AHSA1"/>
    <property type="match status" value="1"/>
</dbReference>